<evidence type="ECO:0000256" key="3">
    <source>
        <dbReference type="ARBA" id="ARBA00023136"/>
    </source>
</evidence>
<feature type="transmembrane region" description="Helical" evidence="4">
    <location>
        <begin position="160"/>
        <end position="180"/>
    </location>
</feature>
<evidence type="ECO:0000256" key="2">
    <source>
        <dbReference type="ARBA" id="ARBA00022989"/>
    </source>
</evidence>
<feature type="transmembrane region" description="Helical" evidence="4">
    <location>
        <begin position="273"/>
        <end position="291"/>
    </location>
</feature>
<dbReference type="PANTHER" id="PTHR23530">
    <property type="entry name" value="TRANSPORT PROTEIN-RELATED"/>
    <property type="match status" value="1"/>
</dbReference>
<feature type="transmembrane region" description="Helical" evidence="4">
    <location>
        <begin position="93"/>
        <end position="116"/>
    </location>
</feature>
<feature type="transmembrane region" description="Helical" evidence="4">
    <location>
        <begin position="36"/>
        <end position="56"/>
    </location>
</feature>
<keyword evidence="2 4" id="KW-1133">Transmembrane helix</keyword>
<dbReference type="GO" id="GO:0022857">
    <property type="term" value="F:transmembrane transporter activity"/>
    <property type="evidence" value="ECO:0007669"/>
    <property type="project" value="InterPro"/>
</dbReference>
<reference evidence="6 7" key="1">
    <citation type="submission" date="2009-06" db="EMBL/GenBank/DDBJ databases">
        <title>Complete sequence of Thermotogales bacterium TBF 19.5.1.</title>
        <authorList>
            <consortium name="US DOE Joint Genome Institute"/>
            <person name="Lucas S."/>
            <person name="Copeland A."/>
            <person name="Lapidus A."/>
            <person name="Glavina del Rio T."/>
            <person name="Tice H."/>
            <person name="Bruce D."/>
            <person name="Goodwin L."/>
            <person name="Pitluck S."/>
            <person name="Chertkov O."/>
            <person name="Brettin T."/>
            <person name="Detter J.C."/>
            <person name="Han C."/>
            <person name="Schmutz J."/>
            <person name="Larimer F."/>
            <person name="Land M."/>
            <person name="Hauser L."/>
            <person name="Kyrpides N."/>
            <person name="Ovchinnikova G."/>
            <person name="Noll K."/>
        </authorList>
    </citation>
    <scope>NUCLEOTIDE SEQUENCE [LARGE SCALE GENOMIC DNA]</scope>
    <source>
        <strain evidence="7">ATCC BAA-1733 / DSM 21960 / TBF 19.5.1</strain>
    </source>
</reference>
<dbReference type="HOGENOM" id="CLU_046685_2_1_0"/>
<dbReference type="EMBL" id="CP001634">
    <property type="protein sequence ID" value="ACR79887.1"/>
    <property type="molecule type" value="Genomic_DNA"/>
</dbReference>
<feature type="transmembrane region" description="Helical" evidence="4">
    <location>
        <begin position="330"/>
        <end position="353"/>
    </location>
</feature>
<dbReference type="RefSeq" id="WP_015868544.1">
    <property type="nucleotide sequence ID" value="NC_012785.1"/>
</dbReference>
<dbReference type="eggNOG" id="COG2814">
    <property type="taxonomic scope" value="Bacteria"/>
</dbReference>
<organism evidence="6 7">
    <name type="scientific">Kosmotoga olearia (strain ATCC BAA-1733 / DSM 21960 / TBF 19.5.1)</name>
    <dbReference type="NCBI Taxonomy" id="521045"/>
    <lineage>
        <taxon>Bacteria</taxon>
        <taxon>Thermotogati</taxon>
        <taxon>Thermotogota</taxon>
        <taxon>Thermotogae</taxon>
        <taxon>Kosmotogales</taxon>
        <taxon>Kosmotogaceae</taxon>
        <taxon>Kosmotoga</taxon>
    </lineage>
</organism>
<feature type="transmembrane region" description="Helical" evidence="4">
    <location>
        <begin position="12"/>
        <end position="30"/>
    </location>
</feature>
<dbReference type="KEGG" id="kol:Kole_1187"/>
<dbReference type="SUPFAM" id="SSF103473">
    <property type="entry name" value="MFS general substrate transporter"/>
    <property type="match status" value="1"/>
</dbReference>
<proteinExistence type="predicted"/>
<dbReference type="PROSITE" id="PS50850">
    <property type="entry name" value="MFS"/>
    <property type="match status" value="1"/>
</dbReference>
<feature type="domain" description="Major facilitator superfamily (MFS) profile" evidence="5">
    <location>
        <begin position="1"/>
        <end position="384"/>
    </location>
</feature>
<keyword evidence="7" id="KW-1185">Reference proteome</keyword>
<dbReference type="InterPro" id="IPR020846">
    <property type="entry name" value="MFS_dom"/>
</dbReference>
<accession>C5CIM5</accession>
<evidence type="ECO:0000256" key="1">
    <source>
        <dbReference type="ARBA" id="ARBA00022692"/>
    </source>
</evidence>
<name>C5CIM5_KOSOT</name>
<sequence>MVKRNLVVYPLYRFFINMLIIGPILVPFMLFKGLSYSQIMLLQSIAAISVFVFEVPTGAIADKFSRKISLFLSGVFAAIATLLYILFRNFYVFALAEVLFGLGLTLASGADSALLFESLKKIGKKEEYQRREGNAASYIFIGQGVGAVLSGFLYKYNHFLPFWISFVNLLTASLIALAFVEVEREKSEHKYTAHILKSFGIAFKTPRILWAVCFAALMGFIVRVGYWMYQPYFAQVDLDIAWYGIVFFFFNMVAAFSSHFLVRRYSDERPRRVLLGLSTLMALSFILPIIFVAKWAIALLALQQIVRGLYRPTMNFYINHQIQDKYRATVISTVSLVSNLSFAILSPVVGIMLDEKGTIPSYLFVGIVAASGTLALYLLRKKQKAIKVNS</sequence>
<dbReference type="InterPro" id="IPR011701">
    <property type="entry name" value="MFS"/>
</dbReference>
<feature type="transmembrane region" description="Helical" evidence="4">
    <location>
        <begin position="359"/>
        <end position="379"/>
    </location>
</feature>
<dbReference type="InterPro" id="IPR036259">
    <property type="entry name" value="MFS_trans_sf"/>
</dbReference>
<feature type="transmembrane region" description="Helical" evidence="4">
    <location>
        <begin position="208"/>
        <end position="228"/>
    </location>
</feature>
<dbReference type="Proteomes" id="UP000002382">
    <property type="component" value="Chromosome"/>
</dbReference>
<reference evidence="6 7" key="2">
    <citation type="journal article" date="2011" name="J. Bacteriol.">
        <title>Genome Sequence of Kosmotoga olearia Strain TBF 19.5.1, a Thermophilic Bacterium with a Wide Growth Temperature Range, Isolated from the Troll B Oil Platform in the North Sea.</title>
        <authorList>
            <person name="Swithers K.S."/>
            <person name="Dipippo J.L."/>
            <person name="Bruce D.C."/>
            <person name="Detter C."/>
            <person name="Tapia R."/>
            <person name="Han S."/>
            <person name="Goodwin L.A."/>
            <person name="Han J."/>
            <person name="Woyke T."/>
            <person name="Pitluck S."/>
            <person name="Pennacchio L."/>
            <person name="Nolan M."/>
            <person name="Mikhailova N."/>
            <person name="Land M.L."/>
            <person name="Nesbo C.L."/>
            <person name="Gogarten J.P."/>
            <person name="Noll K.M."/>
        </authorList>
    </citation>
    <scope>NUCLEOTIDE SEQUENCE [LARGE SCALE GENOMIC DNA]</scope>
    <source>
        <strain evidence="7">ATCC BAA-1733 / DSM 21960 / TBF 19.5.1</strain>
    </source>
</reference>
<keyword evidence="3 4" id="KW-0472">Membrane</keyword>
<dbReference type="STRING" id="521045.Kole_1187"/>
<keyword evidence="1 4" id="KW-0812">Transmembrane</keyword>
<protein>
    <submittedName>
        <fullName evidence="6">Major facilitator superfamily MFS_1</fullName>
    </submittedName>
</protein>
<feature type="transmembrane region" description="Helical" evidence="4">
    <location>
        <begin position="68"/>
        <end position="87"/>
    </location>
</feature>
<evidence type="ECO:0000259" key="5">
    <source>
        <dbReference type="PROSITE" id="PS50850"/>
    </source>
</evidence>
<gene>
    <name evidence="6" type="ordered locus">Kole_1187</name>
</gene>
<dbReference type="InterPro" id="IPR053160">
    <property type="entry name" value="MFS_DHA3_Transporter"/>
</dbReference>
<evidence type="ECO:0000256" key="4">
    <source>
        <dbReference type="SAM" id="Phobius"/>
    </source>
</evidence>
<evidence type="ECO:0000313" key="6">
    <source>
        <dbReference type="EMBL" id="ACR79887.1"/>
    </source>
</evidence>
<feature type="transmembrane region" description="Helical" evidence="4">
    <location>
        <begin position="136"/>
        <end position="154"/>
    </location>
</feature>
<feature type="transmembrane region" description="Helical" evidence="4">
    <location>
        <begin position="240"/>
        <end position="261"/>
    </location>
</feature>
<dbReference type="Pfam" id="PF07690">
    <property type="entry name" value="MFS_1"/>
    <property type="match status" value="1"/>
</dbReference>
<dbReference type="AlphaFoldDB" id="C5CIM5"/>
<dbReference type="PANTHER" id="PTHR23530:SF1">
    <property type="entry name" value="PERMEASE, MAJOR FACILITATOR SUPERFAMILY-RELATED"/>
    <property type="match status" value="1"/>
</dbReference>
<feature type="transmembrane region" description="Helical" evidence="4">
    <location>
        <begin position="297"/>
        <end position="318"/>
    </location>
</feature>
<evidence type="ECO:0000313" key="7">
    <source>
        <dbReference type="Proteomes" id="UP000002382"/>
    </source>
</evidence>
<dbReference type="Gene3D" id="1.20.1250.20">
    <property type="entry name" value="MFS general substrate transporter like domains"/>
    <property type="match status" value="1"/>
</dbReference>